<evidence type="ECO:0000256" key="7">
    <source>
        <dbReference type="SAM" id="Phobius"/>
    </source>
</evidence>
<evidence type="ECO:0000256" key="1">
    <source>
        <dbReference type="ARBA" id="ARBA00004651"/>
    </source>
</evidence>
<feature type="transmembrane region" description="Helical" evidence="7">
    <location>
        <begin position="21"/>
        <end position="41"/>
    </location>
</feature>
<feature type="transmembrane region" description="Helical" evidence="7">
    <location>
        <begin position="47"/>
        <end position="64"/>
    </location>
</feature>
<feature type="transmembrane region" description="Helical" evidence="7">
    <location>
        <begin position="269"/>
        <end position="290"/>
    </location>
</feature>
<dbReference type="PANTHER" id="PTHR30106:SF2">
    <property type="entry name" value="UPF0324 INNER MEMBRANE PROTEIN YEIH"/>
    <property type="match status" value="1"/>
</dbReference>
<keyword evidence="3" id="KW-1003">Cell membrane</keyword>
<keyword evidence="9" id="KW-1185">Reference proteome</keyword>
<dbReference type="Proteomes" id="UP001212602">
    <property type="component" value="Unassembled WGS sequence"/>
</dbReference>
<sequence length="347" mass="36161">MERLRAQMPLLAVAAARVSQLWPGFGLSALLAMAATFVATLHGGPQLLYALFFGMALHHLHADARSRPGIEFCARTVLRLGVGLLGARITAAQIAALGWSTAMVVVAGVVTTLLLAQWLGRRLGLTRAEATLSGGAVAICGASAALALSAVLPRDRNSDRFTLMVVVTVTLLSTAAMVLYPVVARLLHLPPALAGLFLGGTIHDVAQVVGAGYMLDHATGDIATLVKLLRVALLTVVVVVVSAAFRQARARSMPGDAANHTPGLGLVPWFLWMFVVLVATNSAGLITAAIQEAANQLSRGCLVVAIAALGLKTSFAQLAQAGWRPMLLILAETLWLAGLVLGCVLLL</sequence>
<accession>A0AAE3N7P0</accession>
<evidence type="ECO:0000256" key="2">
    <source>
        <dbReference type="ARBA" id="ARBA00007977"/>
    </source>
</evidence>
<evidence type="ECO:0000313" key="8">
    <source>
        <dbReference type="EMBL" id="MDA7416049.1"/>
    </source>
</evidence>
<evidence type="ECO:0000256" key="6">
    <source>
        <dbReference type="ARBA" id="ARBA00023136"/>
    </source>
</evidence>
<evidence type="ECO:0000256" key="5">
    <source>
        <dbReference type="ARBA" id="ARBA00022989"/>
    </source>
</evidence>
<protein>
    <submittedName>
        <fullName evidence="8">Sulfate exporter family transporter</fullName>
    </submittedName>
</protein>
<name>A0AAE3N7P0_9BURK</name>
<feature type="transmembrane region" description="Helical" evidence="7">
    <location>
        <begin position="227"/>
        <end position="245"/>
    </location>
</feature>
<feature type="transmembrane region" description="Helical" evidence="7">
    <location>
        <begin position="85"/>
        <end position="118"/>
    </location>
</feature>
<dbReference type="AlphaFoldDB" id="A0AAE3N7P0"/>
<reference evidence="8" key="1">
    <citation type="submission" date="2023-01" db="EMBL/GenBank/DDBJ databases">
        <title>Xenophilus mangrovi sp. nov., isolated from soil of Mangrove nature reserve.</title>
        <authorList>
            <person name="Xu S."/>
            <person name="Liu Z."/>
            <person name="Xu Y."/>
        </authorList>
    </citation>
    <scope>NUCLEOTIDE SEQUENCE</scope>
    <source>
        <strain evidence="8">YW8</strain>
    </source>
</reference>
<keyword evidence="5 7" id="KW-1133">Transmembrane helix</keyword>
<comment type="subcellular location">
    <subcellularLocation>
        <location evidence="1">Cell membrane</location>
        <topology evidence="1">Multi-pass membrane protein</topology>
    </subcellularLocation>
</comment>
<evidence type="ECO:0000256" key="4">
    <source>
        <dbReference type="ARBA" id="ARBA00022692"/>
    </source>
</evidence>
<feature type="transmembrane region" description="Helical" evidence="7">
    <location>
        <begin position="130"/>
        <end position="152"/>
    </location>
</feature>
<dbReference type="RefSeq" id="WP_271427285.1">
    <property type="nucleotide sequence ID" value="NZ_JAQIPB010000002.1"/>
</dbReference>
<feature type="transmembrane region" description="Helical" evidence="7">
    <location>
        <begin position="302"/>
        <end position="320"/>
    </location>
</feature>
<dbReference type="EMBL" id="JAQIPB010000002">
    <property type="protein sequence ID" value="MDA7416049.1"/>
    <property type="molecule type" value="Genomic_DNA"/>
</dbReference>
<proteinExistence type="inferred from homology"/>
<feature type="transmembrane region" description="Helical" evidence="7">
    <location>
        <begin position="161"/>
        <end position="180"/>
    </location>
</feature>
<gene>
    <name evidence="8" type="ORF">PGB34_06685</name>
</gene>
<dbReference type="GO" id="GO:0005886">
    <property type="term" value="C:plasma membrane"/>
    <property type="evidence" value="ECO:0007669"/>
    <property type="project" value="UniProtKB-SubCell"/>
</dbReference>
<keyword evidence="4 7" id="KW-0812">Transmembrane</keyword>
<comment type="similarity">
    <text evidence="2">Belongs to the UPF0324 family.</text>
</comment>
<dbReference type="Pfam" id="PF03601">
    <property type="entry name" value="Cons_hypoth698"/>
    <property type="match status" value="1"/>
</dbReference>
<organism evidence="8 9">
    <name type="scientific">Xenophilus arseniciresistens</name>
    <dbReference type="NCBI Taxonomy" id="1283306"/>
    <lineage>
        <taxon>Bacteria</taxon>
        <taxon>Pseudomonadati</taxon>
        <taxon>Pseudomonadota</taxon>
        <taxon>Betaproteobacteria</taxon>
        <taxon>Burkholderiales</taxon>
        <taxon>Comamonadaceae</taxon>
        <taxon>Xenophilus</taxon>
    </lineage>
</organism>
<feature type="transmembrane region" description="Helical" evidence="7">
    <location>
        <begin position="326"/>
        <end position="346"/>
    </location>
</feature>
<evidence type="ECO:0000256" key="3">
    <source>
        <dbReference type="ARBA" id="ARBA00022475"/>
    </source>
</evidence>
<feature type="transmembrane region" description="Helical" evidence="7">
    <location>
        <begin position="192"/>
        <end position="215"/>
    </location>
</feature>
<dbReference type="InterPro" id="IPR018383">
    <property type="entry name" value="UPF0324_pro"/>
</dbReference>
<evidence type="ECO:0000313" key="9">
    <source>
        <dbReference type="Proteomes" id="UP001212602"/>
    </source>
</evidence>
<keyword evidence="6 7" id="KW-0472">Membrane</keyword>
<dbReference type="PANTHER" id="PTHR30106">
    <property type="entry name" value="INNER MEMBRANE PROTEIN YEIH-RELATED"/>
    <property type="match status" value="1"/>
</dbReference>
<comment type="caution">
    <text evidence="8">The sequence shown here is derived from an EMBL/GenBank/DDBJ whole genome shotgun (WGS) entry which is preliminary data.</text>
</comment>